<reference evidence="9" key="1">
    <citation type="submission" date="2013-08" db="EMBL/GenBank/DDBJ databases">
        <authorList>
            <person name="Mendez C."/>
            <person name="Richter M."/>
            <person name="Ferrer M."/>
            <person name="Sanchez J."/>
        </authorList>
    </citation>
    <scope>NUCLEOTIDE SEQUENCE</scope>
</reference>
<reference evidence="9" key="2">
    <citation type="journal article" date="2014" name="ISME J.">
        <title>Microbial stratification in low pH oxic and suboxic macroscopic growths along an acid mine drainage.</title>
        <authorList>
            <person name="Mendez-Garcia C."/>
            <person name="Mesa V."/>
            <person name="Sprenger R.R."/>
            <person name="Richter M."/>
            <person name="Diez M.S."/>
            <person name="Solano J."/>
            <person name="Bargiela R."/>
            <person name="Golyshina O.V."/>
            <person name="Manteca A."/>
            <person name="Ramos J.L."/>
            <person name="Gallego J.R."/>
            <person name="Llorente I."/>
            <person name="Martins Dos Santos V.A."/>
            <person name="Jensen O.N."/>
            <person name="Pelaez A.I."/>
            <person name="Sanchez J."/>
            <person name="Ferrer M."/>
        </authorList>
    </citation>
    <scope>NUCLEOTIDE SEQUENCE</scope>
</reference>
<dbReference type="Gene3D" id="1.10.730.10">
    <property type="entry name" value="Isoleucyl-tRNA Synthetase, Domain 1"/>
    <property type="match status" value="1"/>
</dbReference>
<evidence type="ECO:0000256" key="6">
    <source>
        <dbReference type="ARBA" id="ARBA00023146"/>
    </source>
</evidence>
<dbReference type="InterPro" id="IPR013155">
    <property type="entry name" value="M/V/L/I-tRNA-synth_anticd-bd"/>
</dbReference>
<gene>
    <name evidence="9" type="ORF">B2A_12054</name>
</gene>
<evidence type="ECO:0000256" key="1">
    <source>
        <dbReference type="ARBA" id="ARBA00005594"/>
    </source>
</evidence>
<dbReference type="EC" id="6.1.1.-" evidence="9"/>
<keyword evidence="3" id="KW-0547">Nucleotide-binding</keyword>
<evidence type="ECO:0000256" key="3">
    <source>
        <dbReference type="ARBA" id="ARBA00022741"/>
    </source>
</evidence>
<dbReference type="PANTHER" id="PTHR45794">
    <property type="entry name" value="LEUCYL-TRNA SYNTHETASE"/>
    <property type="match status" value="1"/>
</dbReference>
<dbReference type="EMBL" id="AUZZ01008697">
    <property type="protein sequence ID" value="EQD36708.1"/>
    <property type="molecule type" value="Genomic_DNA"/>
</dbReference>
<dbReference type="InterPro" id="IPR009080">
    <property type="entry name" value="tRNAsynth_Ia_anticodon-bd"/>
</dbReference>
<feature type="non-terminal residue" evidence="9">
    <location>
        <position position="1"/>
    </location>
</feature>
<dbReference type="Gene3D" id="1.10.10.720">
    <property type="entry name" value="leucyl-tRNA synthetase"/>
    <property type="match status" value="1"/>
</dbReference>
<dbReference type="Gene3D" id="3.30.2320.20">
    <property type="entry name" value="Class I aminoacyl-tRNA synthetases (RS)"/>
    <property type="match status" value="1"/>
</dbReference>
<feature type="region of interest" description="Disordered" evidence="7">
    <location>
        <begin position="341"/>
        <end position="363"/>
    </location>
</feature>
<dbReference type="SUPFAM" id="SSF47323">
    <property type="entry name" value="Anticodon-binding domain of a subclass of class I aminoacyl-tRNA synthetases"/>
    <property type="match status" value="1"/>
</dbReference>
<dbReference type="InterPro" id="IPR004493">
    <property type="entry name" value="Leu-tRNA-synth_Ia_arc/euk"/>
</dbReference>
<feature type="non-terminal residue" evidence="9">
    <location>
        <position position="363"/>
    </location>
</feature>
<dbReference type="Pfam" id="PF08264">
    <property type="entry name" value="Anticodon_1"/>
    <property type="match status" value="1"/>
</dbReference>
<name>T0YUM1_9ZZZZ</name>
<evidence type="ECO:0000313" key="9">
    <source>
        <dbReference type="EMBL" id="EQD36708.1"/>
    </source>
</evidence>
<protein>
    <submittedName>
        <fullName evidence="9">Leucyl-tRNA synthetase</fullName>
        <ecNumber evidence="9">6.1.1.-</ecNumber>
    </submittedName>
</protein>
<comment type="similarity">
    <text evidence="1">Belongs to the class-I aminoacyl-tRNA synthetase family.</text>
</comment>
<keyword evidence="6 9" id="KW-0030">Aminoacyl-tRNA synthetase</keyword>
<keyword evidence="2 9" id="KW-0436">Ligase</keyword>
<dbReference type="AlphaFoldDB" id="T0YUM1"/>
<keyword evidence="4" id="KW-0067">ATP-binding</keyword>
<evidence type="ECO:0000259" key="8">
    <source>
        <dbReference type="Pfam" id="PF08264"/>
    </source>
</evidence>
<comment type="caution">
    <text evidence="9">The sequence shown here is derived from an EMBL/GenBank/DDBJ whole genome shotgun (WGS) entry which is preliminary data.</text>
</comment>
<dbReference type="PANTHER" id="PTHR45794:SF1">
    <property type="entry name" value="LEUCINE--TRNA LIGASE, CYTOPLASMIC"/>
    <property type="match status" value="1"/>
</dbReference>
<evidence type="ECO:0000256" key="4">
    <source>
        <dbReference type="ARBA" id="ARBA00022840"/>
    </source>
</evidence>
<feature type="domain" description="Methionyl/Valyl/Leucyl/Isoleucyl-tRNA synthetase anticodon-binding" evidence="8">
    <location>
        <begin position="111"/>
        <end position="227"/>
    </location>
</feature>
<sequence>FPVFLYTHARLVDEALQPRGIFVHGWITGSSGLKLSKKETSAKGGRIPPIDDGLDRWGADALRLYYLMAVSPAQDLEFEPEAVDAAAERVADVARLAREALADGDGPPELDAWLMGRTRDWVDRAHRSFATRDLRRAAELLYVEVPALLRRYYARGGTPGNATARLARAWIRFLAPITPHIAEEIAAPAGDGLVAAATLPSPDEFAPAPEAEAREAYLDGVEADLRAVLRAGEGRAATAPTRVYFYVAAPWKRTVESWGREQLARGEAVGVREAMQRLGSHPELAAHRAELPRYVERVGPALRTEGAAPPTPVDEVDALRAAAGYLAHRFALREVAVYPEAEAGPFDPKGRRERARPGDRRST</sequence>
<evidence type="ECO:0000256" key="2">
    <source>
        <dbReference type="ARBA" id="ARBA00022598"/>
    </source>
</evidence>
<keyword evidence="5" id="KW-0648">Protein biosynthesis</keyword>
<dbReference type="GO" id="GO:0006429">
    <property type="term" value="P:leucyl-tRNA aminoacylation"/>
    <property type="evidence" value="ECO:0007669"/>
    <property type="project" value="InterPro"/>
</dbReference>
<dbReference type="InterPro" id="IPR014729">
    <property type="entry name" value="Rossmann-like_a/b/a_fold"/>
</dbReference>
<organism evidence="9">
    <name type="scientific">mine drainage metagenome</name>
    <dbReference type="NCBI Taxonomy" id="410659"/>
    <lineage>
        <taxon>unclassified sequences</taxon>
        <taxon>metagenomes</taxon>
        <taxon>ecological metagenomes</taxon>
    </lineage>
</organism>
<dbReference type="GO" id="GO:0004823">
    <property type="term" value="F:leucine-tRNA ligase activity"/>
    <property type="evidence" value="ECO:0007669"/>
    <property type="project" value="InterPro"/>
</dbReference>
<dbReference type="SUPFAM" id="SSF52374">
    <property type="entry name" value="Nucleotidylyl transferase"/>
    <property type="match status" value="1"/>
</dbReference>
<dbReference type="GO" id="GO:0005524">
    <property type="term" value="F:ATP binding"/>
    <property type="evidence" value="ECO:0007669"/>
    <property type="project" value="UniProtKB-KW"/>
</dbReference>
<dbReference type="Gene3D" id="3.40.50.620">
    <property type="entry name" value="HUPs"/>
    <property type="match status" value="1"/>
</dbReference>
<evidence type="ECO:0000256" key="7">
    <source>
        <dbReference type="SAM" id="MobiDB-lite"/>
    </source>
</evidence>
<evidence type="ECO:0000256" key="5">
    <source>
        <dbReference type="ARBA" id="ARBA00022917"/>
    </source>
</evidence>
<accession>T0YUM1</accession>
<proteinExistence type="inferred from homology"/>